<feature type="compositionally biased region" description="Basic and acidic residues" evidence="1">
    <location>
        <begin position="26"/>
        <end position="38"/>
    </location>
</feature>
<protein>
    <submittedName>
        <fullName evidence="2">Uncharacterized protein</fullName>
    </submittedName>
</protein>
<proteinExistence type="predicted"/>
<name>A0AAD4MX01_9BILA</name>
<feature type="compositionally biased region" description="Polar residues" evidence="1">
    <location>
        <begin position="50"/>
        <end position="97"/>
    </location>
</feature>
<dbReference type="AlphaFoldDB" id="A0AAD4MX01"/>
<evidence type="ECO:0000313" key="2">
    <source>
        <dbReference type="EMBL" id="KAI1704308.1"/>
    </source>
</evidence>
<dbReference type="EMBL" id="JAKKPZ010000069">
    <property type="protein sequence ID" value="KAI1704308.1"/>
    <property type="molecule type" value="Genomic_DNA"/>
</dbReference>
<reference evidence="2" key="1">
    <citation type="submission" date="2022-01" db="EMBL/GenBank/DDBJ databases">
        <title>Genome Sequence Resource for Two Populations of Ditylenchus destructor, the Migratory Endoparasitic Phytonematode.</title>
        <authorList>
            <person name="Zhang H."/>
            <person name="Lin R."/>
            <person name="Xie B."/>
        </authorList>
    </citation>
    <scope>NUCLEOTIDE SEQUENCE</scope>
    <source>
        <strain evidence="2">BazhouSP</strain>
    </source>
</reference>
<accession>A0AAD4MX01</accession>
<organism evidence="2 3">
    <name type="scientific">Ditylenchus destructor</name>
    <dbReference type="NCBI Taxonomy" id="166010"/>
    <lineage>
        <taxon>Eukaryota</taxon>
        <taxon>Metazoa</taxon>
        <taxon>Ecdysozoa</taxon>
        <taxon>Nematoda</taxon>
        <taxon>Chromadorea</taxon>
        <taxon>Rhabditida</taxon>
        <taxon>Tylenchina</taxon>
        <taxon>Tylenchomorpha</taxon>
        <taxon>Sphaerularioidea</taxon>
        <taxon>Anguinidae</taxon>
        <taxon>Anguininae</taxon>
        <taxon>Ditylenchus</taxon>
    </lineage>
</organism>
<gene>
    <name evidence="2" type="ORF">DdX_14304</name>
</gene>
<evidence type="ECO:0000313" key="3">
    <source>
        <dbReference type="Proteomes" id="UP001201812"/>
    </source>
</evidence>
<feature type="compositionally biased region" description="Basic residues" evidence="1">
    <location>
        <begin position="1"/>
        <end position="10"/>
    </location>
</feature>
<dbReference type="Proteomes" id="UP001201812">
    <property type="component" value="Unassembled WGS sequence"/>
</dbReference>
<sequence length="113" mass="11795">MERSKVRRGREHGSRAAGSQVAVVRVDGRHPGQTKGHDQGIGSILRQNMPGPTSENVSAANVQSGSAVESNLGNQSLQGTVPSSSQVQGSVTDSTAQKPWHKSHGLATFDKPG</sequence>
<evidence type="ECO:0000256" key="1">
    <source>
        <dbReference type="SAM" id="MobiDB-lite"/>
    </source>
</evidence>
<feature type="region of interest" description="Disordered" evidence="1">
    <location>
        <begin position="1"/>
        <end position="113"/>
    </location>
</feature>
<keyword evidence="3" id="KW-1185">Reference proteome</keyword>
<comment type="caution">
    <text evidence="2">The sequence shown here is derived from an EMBL/GenBank/DDBJ whole genome shotgun (WGS) entry which is preliminary data.</text>
</comment>